<proteinExistence type="predicted"/>
<accession>A0A0V0GSY4</accession>
<sequence>MKSQVYNMCLKIHSTGAEEKTFRLKSLIVLRKHTNIAACDINASPSFTGIASFPWLLGIIDFYNNVIISHQFLA</sequence>
<dbReference type="AlphaFoldDB" id="A0A0V0GSY4"/>
<reference evidence="1" key="1">
    <citation type="submission" date="2015-12" db="EMBL/GenBank/DDBJ databases">
        <title>Gene expression during late stages of embryo sac development: a critical building block for successful pollen-pistil interactions.</title>
        <authorList>
            <person name="Liu Y."/>
            <person name="Joly V."/>
            <person name="Sabar M."/>
            <person name="Matton D.P."/>
        </authorList>
    </citation>
    <scope>NUCLEOTIDE SEQUENCE</scope>
</reference>
<name>A0A0V0GSY4_SOLCH</name>
<protein>
    <submittedName>
        <fullName evidence="1">Putative ovule protein</fullName>
    </submittedName>
</protein>
<evidence type="ECO:0000313" key="1">
    <source>
        <dbReference type="EMBL" id="JAP11330.1"/>
    </source>
</evidence>
<organism evidence="1">
    <name type="scientific">Solanum chacoense</name>
    <name type="common">Chaco potato</name>
    <dbReference type="NCBI Taxonomy" id="4108"/>
    <lineage>
        <taxon>Eukaryota</taxon>
        <taxon>Viridiplantae</taxon>
        <taxon>Streptophyta</taxon>
        <taxon>Embryophyta</taxon>
        <taxon>Tracheophyta</taxon>
        <taxon>Spermatophyta</taxon>
        <taxon>Magnoliopsida</taxon>
        <taxon>eudicotyledons</taxon>
        <taxon>Gunneridae</taxon>
        <taxon>Pentapetalae</taxon>
        <taxon>asterids</taxon>
        <taxon>lamiids</taxon>
        <taxon>Solanales</taxon>
        <taxon>Solanaceae</taxon>
        <taxon>Solanoideae</taxon>
        <taxon>Solaneae</taxon>
        <taxon>Solanum</taxon>
    </lineage>
</organism>
<dbReference type="EMBL" id="GEDG01031518">
    <property type="protein sequence ID" value="JAP11330.1"/>
    <property type="molecule type" value="Transcribed_RNA"/>
</dbReference>